<keyword evidence="5 6" id="KW-0472">Membrane</keyword>
<keyword evidence="8" id="KW-1185">Reference proteome</keyword>
<comment type="similarity">
    <text evidence="2 6">Belongs to the SURF1 family.</text>
</comment>
<comment type="caution">
    <text evidence="6">Lacks conserved residue(s) required for the propagation of feature annotation.</text>
</comment>
<comment type="subcellular location">
    <subcellularLocation>
        <location evidence="1">Membrane</location>
    </subcellularLocation>
    <subcellularLocation>
        <location evidence="6">Mitochondrion inner membrane</location>
        <topology evidence="6">Multi-pass membrane protein</topology>
    </subcellularLocation>
</comment>
<comment type="function">
    <text evidence="6">Probably involved in the biogenesis of the COX complex.</text>
</comment>
<dbReference type="OrthoDB" id="10040024at2759"/>
<evidence type="ECO:0000256" key="2">
    <source>
        <dbReference type="ARBA" id="ARBA00007165"/>
    </source>
</evidence>
<evidence type="ECO:0000313" key="8">
    <source>
        <dbReference type="Proteomes" id="UP000051574"/>
    </source>
</evidence>
<organism evidence="7 8">
    <name type="scientific">Oryctes borbonicus</name>
    <dbReference type="NCBI Taxonomy" id="1629725"/>
    <lineage>
        <taxon>Eukaryota</taxon>
        <taxon>Metazoa</taxon>
        <taxon>Ecdysozoa</taxon>
        <taxon>Arthropoda</taxon>
        <taxon>Hexapoda</taxon>
        <taxon>Insecta</taxon>
        <taxon>Pterygota</taxon>
        <taxon>Neoptera</taxon>
        <taxon>Endopterygota</taxon>
        <taxon>Coleoptera</taxon>
        <taxon>Polyphaga</taxon>
        <taxon>Scarabaeiformia</taxon>
        <taxon>Scarabaeidae</taxon>
        <taxon>Dynastinae</taxon>
        <taxon>Oryctes</taxon>
    </lineage>
</organism>
<proteinExistence type="inferred from homology"/>
<dbReference type="AlphaFoldDB" id="A0A0T6B3W6"/>
<accession>A0A0T6B3W6</accession>
<evidence type="ECO:0000256" key="6">
    <source>
        <dbReference type="RuleBase" id="RU363076"/>
    </source>
</evidence>
<keyword evidence="6" id="KW-0496">Mitochondrion</keyword>
<reference evidence="7 8" key="1">
    <citation type="submission" date="2015-09" db="EMBL/GenBank/DDBJ databases">
        <title>Draft genome of the scarab beetle Oryctes borbonicus.</title>
        <authorList>
            <person name="Meyer J.M."/>
            <person name="Markov G.V."/>
            <person name="Baskaran P."/>
            <person name="Herrmann M."/>
            <person name="Sommer R.J."/>
            <person name="Roedelsperger C."/>
        </authorList>
    </citation>
    <scope>NUCLEOTIDE SEQUENCE [LARGE SCALE GENOMIC DNA]</scope>
    <source>
        <strain evidence="7">OB123</strain>
        <tissue evidence="7">Whole animal</tissue>
    </source>
</reference>
<dbReference type="PROSITE" id="PS50895">
    <property type="entry name" value="SURF1"/>
    <property type="match status" value="1"/>
</dbReference>
<dbReference type="InterPro" id="IPR045214">
    <property type="entry name" value="Surf1/Surf4"/>
</dbReference>
<gene>
    <name evidence="7" type="ORF">AMK59_4503</name>
</gene>
<name>A0A0T6B3W6_9SCAR</name>
<dbReference type="InterPro" id="IPR002994">
    <property type="entry name" value="Surf1/Shy1"/>
</dbReference>
<dbReference type="EMBL" id="LJIG01009933">
    <property type="protein sequence ID" value="KRT82090.1"/>
    <property type="molecule type" value="Genomic_DNA"/>
</dbReference>
<dbReference type="GO" id="GO:0005743">
    <property type="term" value="C:mitochondrial inner membrane"/>
    <property type="evidence" value="ECO:0007669"/>
    <property type="project" value="UniProtKB-SubCell"/>
</dbReference>
<evidence type="ECO:0000256" key="4">
    <source>
        <dbReference type="ARBA" id="ARBA00022989"/>
    </source>
</evidence>
<evidence type="ECO:0000256" key="1">
    <source>
        <dbReference type="ARBA" id="ARBA00004370"/>
    </source>
</evidence>
<dbReference type="PANTHER" id="PTHR23427">
    <property type="entry name" value="SURFEIT LOCUS PROTEIN"/>
    <property type="match status" value="1"/>
</dbReference>
<dbReference type="Pfam" id="PF02104">
    <property type="entry name" value="SURF1"/>
    <property type="match status" value="1"/>
</dbReference>
<evidence type="ECO:0000256" key="3">
    <source>
        <dbReference type="ARBA" id="ARBA00022692"/>
    </source>
</evidence>
<keyword evidence="3 6" id="KW-0812">Transmembrane</keyword>
<dbReference type="GO" id="GO:0033617">
    <property type="term" value="P:mitochondrial respiratory chain complex IV assembly"/>
    <property type="evidence" value="ECO:0007669"/>
    <property type="project" value="TreeGrafter"/>
</dbReference>
<evidence type="ECO:0000256" key="5">
    <source>
        <dbReference type="ARBA" id="ARBA00023136"/>
    </source>
</evidence>
<protein>
    <recommendedName>
        <fullName evidence="6">SURF1-like protein</fullName>
    </recommendedName>
</protein>
<feature type="transmembrane region" description="Helical" evidence="6">
    <location>
        <begin position="55"/>
        <end position="74"/>
    </location>
</feature>
<keyword evidence="4 6" id="KW-1133">Transmembrane helix</keyword>
<evidence type="ECO:0000313" key="7">
    <source>
        <dbReference type="EMBL" id="KRT82090.1"/>
    </source>
</evidence>
<dbReference type="Proteomes" id="UP000051574">
    <property type="component" value="Unassembled WGS sequence"/>
</dbReference>
<comment type="caution">
    <text evidence="7">The sequence shown here is derived from an EMBL/GenBank/DDBJ whole genome shotgun (WGS) entry which is preliminary data.</text>
</comment>
<sequence>MNLITMNLLIKLIKPGRLLSNVRQFRTTNNVQIQTQTKYKPKLRFSEKSREIGRFGWFLLGIPAATFALGTWQIQRKAWKEDLIRTLKQRKNTTPTTLPSTLDEIKELEYFPVHVRGRFQHDKEIYIGPRSLLVEGDATTKSALISKGQTTNQGYLVVTPFQLSDRKYEDACVDTLIDVKVLC</sequence>
<dbReference type="PANTHER" id="PTHR23427:SF2">
    <property type="entry name" value="SURFEIT LOCUS PROTEIN 1"/>
    <property type="match status" value="1"/>
</dbReference>
<keyword evidence="6" id="KW-0999">Mitochondrion inner membrane</keyword>